<dbReference type="PANTHER" id="PTHR46890">
    <property type="entry name" value="NON-LTR RETROLELEMENT REVERSE TRANSCRIPTASE-LIKE PROTEIN-RELATED"/>
    <property type="match status" value="1"/>
</dbReference>
<evidence type="ECO:0000259" key="1">
    <source>
        <dbReference type="PROSITE" id="PS50878"/>
    </source>
</evidence>
<dbReference type="PANTHER" id="PTHR46890:SF48">
    <property type="entry name" value="RNA-DIRECTED DNA POLYMERASE"/>
    <property type="match status" value="1"/>
</dbReference>
<sequence>MNPAKAPGKDGLPVLFYQRFWSKIKDNVISVCLNILNNDASVDCINDTVITLIPKVDKPKKVEEFWLISLCNIICKIVFKCLANRLKCSLGSIISTSQSAFVHGRLIHDNAIVGFEGLHCMRKNQFRNGMKVALKLDMAKAYDRVEWQFLKAMMLRLGYDGVWVNKIMACITSVSFSFMLNGEVVGNVSPGRGLRQGDPLSPFLFLFCVEAFMSLIVHAENASRLRGLNFGRHGLTVSHLFFAGDSLVFFEADDKECEAFKEILDNYCKASGQLVNFHKSEMCFGKAVPQVIRDRLAAVMGVRVVENYGKYLGLPSFVGRTKKELVNVIKNKVWSKVRGWKVSLFSMAGNEDLWLSRPVSFKIYDTPFLPSQMYVTNLKCADGTWDSTFIKAVFNGDDAELILGILSIGAGVEDKGCRGNRDVWRNSGVWEQMKVHKNVDVVSFLGVLEAGLSVDGLDLFLLISWHLWSIRNSVLHGGVAPTPGDVLEWCGRYMKEFREVGPQRKLQEQRATAKWNLPDVSCCTINVDAGVRELMGASGIRIVVRNDGGLPFVYQEANRVAHLLAKNALNCKDSAMWIGVVPSCASHAIEHDLPNPCNV</sequence>
<protein>
    <recommendedName>
        <fullName evidence="1">Reverse transcriptase domain-containing protein</fullName>
    </recommendedName>
</protein>
<accession>A0A803PBC1</accession>
<dbReference type="EnsemblPlants" id="evm.model.04.1005">
    <property type="protein sequence ID" value="cds.evm.model.04.1005"/>
    <property type="gene ID" value="evm.TU.04.1005"/>
</dbReference>
<evidence type="ECO:0000313" key="3">
    <source>
        <dbReference type="Proteomes" id="UP000596661"/>
    </source>
</evidence>
<dbReference type="Pfam" id="PF00078">
    <property type="entry name" value="RVT_1"/>
    <property type="match status" value="1"/>
</dbReference>
<dbReference type="PROSITE" id="PS50878">
    <property type="entry name" value="RT_POL"/>
    <property type="match status" value="1"/>
</dbReference>
<reference evidence="2" key="2">
    <citation type="submission" date="2021-03" db="UniProtKB">
        <authorList>
            <consortium name="EnsemblPlants"/>
        </authorList>
    </citation>
    <scope>IDENTIFICATION</scope>
</reference>
<dbReference type="InterPro" id="IPR043502">
    <property type="entry name" value="DNA/RNA_pol_sf"/>
</dbReference>
<evidence type="ECO:0000313" key="2">
    <source>
        <dbReference type="EnsemblPlants" id="cds.evm.model.04.1005"/>
    </source>
</evidence>
<keyword evidence="3" id="KW-1185">Reference proteome</keyword>
<reference evidence="2" key="1">
    <citation type="submission" date="2018-11" db="EMBL/GenBank/DDBJ databases">
        <authorList>
            <person name="Grassa J C."/>
        </authorList>
    </citation>
    <scope>NUCLEOTIDE SEQUENCE [LARGE SCALE GENOMIC DNA]</scope>
</reference>
<feature type="domain" description="Reverse transcriptase" evidence="1">
    <location>
        <begin position="1"/>
        <end position="304"/>
    </location>
</feature>
<dbReference type="Gramene" id="evm.model.04.1005">
    <property type="protein sequence ID" value="cds.evm.model.04.1005"/>
    <property type="gene ID" value="evm.TU.04.1005"/>
</dbReference>
<dbReference type="CDD" id="cd01650">
    <property type="entry name" value="RT_nLTR_like"/>
    <property type="match status" value="1"/>
</dbReference>
<dbReference type="InterPro" id="IPR000477">
    <property type="entry name" value="RT_dom"/>
</dbReference>
<name>A0A803PBC1_CANSA</name>
<dbReference type="EMBL" id="UZAU01000371">
    <property type="status" value="NOT_ANNOTATED_CDS"/>
    <property type="molecule type" value="Genomic_DNA"/>
</dbReference>
<dbReference type="InterPro" id="IPR052343">
    <property type="entry name" value="Retrotransposon-Effector_Assoc"/>
</dbReference>
<organism evidence="2 3">
    <name type="scientific">Cannabis sativa</name>
    <name type="common">Hemp</name>
    <name type="synonym">Marijuana</name>
    <dbReference type="NCBI Taxonomy" id="3483"/>
    <lineage>
        <taxon>Eukaryota</taxon>
        <taxon>Viridiplantae</taxon>
        <taxon>Streptophyta</taxon>
        <taxon>Embryophyta</taxon>
        <taxon>Tracheophyta</taxon>
        <taxon>Spermatophyta</taxon>
        <taxon>Magnoliopsida</taxon>
        <taxon>eudicotyledons</taxon>
        <taxon>Gunneridae</taxon>
        <taxon>Pentapetalae</taxon>
        <taxon>rosids</taxon>
        <taxon>fabids</taxon>
        <taxon>Rosales</taxon>
        <taxon>Cannabaceae</taxon>
        <taxon>Cannabis</taxon>
    </lineage>
</organism>
<dbReference type="SUPFAM" id="SSF56672">
    <property type="entry name" value="DNA/RNA polymerases"/>
    <property type="match status" value="1"/>
</dbReference>
<proteinExistence type="predicted"/>
<dbReference type="Proteomes" id="UP000596661">
    <property type="component" value="Chromosome 4"/>
</dbReference>
<dbReference type="AlphaFoldDB" id="A0A803PBC1"/>